<evidence type="ECO:0000313" key="3">
    <source>
        <dbReference type="Proteomes" id="UP000054144"/>
    </source>
</evidence>
<feature type="non-terminal residue" evidence="2">
    <location>
        <position position="435"/>
    </location>
</feature>
<organism evidence="2 3">
    <name type="scientific">Fistulina hepatica ATCC 64428</name>
    <dbReference type="NCBI Taxonomy" id="1128425"/>
    <lineage>
        <taxon>Eukaryota</taxon>
        <taxon>Fungi</taxon>
        <taxon>Dikarya</taxon>
        <taxon>Basidiomycota</taxon>
        <taxon>Agaricomycotina</taxon>
        <taxon>Agaricomycetes</taxon>
        <taxon>Agaricomycetidae</taxon>
        <taxon>Agaricales</taxon>
        <taxon>Fistulinaceae</taxon>
        <taxon>Fistulina</taxon>
    </lineage>
</organism>
<protein>
    <submittedName>
        <fullName evidence="2">Uncharacterized protein</fullName>
    </submittedName>
</protein>
<evidence type="ECO:0000313" key="2">
    <source>
        <dbReference type="EMBL" id="KIY46972.1"/>
    </source>
</evidence>
<keyword evidence="3" id="KW-1185">Reference proteome</keyword>
<keyword evidence="1" id="KW-0732">Signal</keyword>
<accession>A0A0D7A7I9</accession>
<reference evidence="2 3" key="1">
    <citation type="journal article" date="2015" name="Fungal Genet. Biol.">
        <title>Evolution of novel wood decay mechanisms in Agaricales revealed by the genome sequences of Fistulina hepatica and Cylindrobasidium torrendii.</title>
        <authorList>
            <person name="Floudas D."/>
            <person name="Held B.W."/>
            <person name="Riley R."/>
            <person name="Nagy L.G."/>
            <person name="Koehler G."/>
            <person name="Ransdell A.S."/>
            <person name="Younus H."/>
            <person name="Chow J."/>
            <person name="Chiniquy J."/>
            <person name="Lipzen A."/>
            <person name="Tritt A."/>
            <person name="Sun H."/>
            <person name="Haridas S."/>
            <person name="LaButti K."/>
            <person name="Ohm R.A."/>
            <person name="Kues U."/>
            <person name="Blanchette R.A."/>
            <person name="Grigoriev I.V."/>
            <person name="Minto R.E."/>
            <person name="Hibbett D.S."/>
        </authorList>
    </citation>
    <scope>NUCLEOTIDE SEQUENCE [LARGE SCALE GENOMIC DNA]</scope>
    <source>
        <strain evidence="2 3">ATCC 64428</strain>
    </source>
</reference>
<feature type="non-terminal residue" evidence="2">
    <location>
        <position position="1"/>
    </location>
</feature>
<feature type="chain" id="PRO_5002316019" evidence="1">
    <location>
        <begin position="27"/>
        <end position="435"/>
    </location>
</feature>
<feature type="signal peptide" evidence="1">
    <location>
        <begin position="1"/>
        <end position="26"/>
    </location>
</feature>
<evidence type="ECO:0000256" key="1">
    <source>
        <dbReference type="SAM" id="SignalP"/>
    </source>
</evidence>
<name>A0A0D7A7I9_9AGAR</name>
<dbReference type="EMBL" id="KN882019">
    <property type="protein sequence ID" value="KIY46972.1"/>
    <property type="molecule type" value="Genomic_DNA"/>
</dbReference>
<dbReference type="AlphaFoldDB" id="A0A0D7A7I9"/>
<dbReference type="Proteomes" id="UP000054144">
    <property type="component" value="Unassembled WGS sequence"/>
</dbReference>
<dbReference type="OrthoDB" id="66726at2759"/>
<sequence length="435" mass="49030">VHVPTLYFLVRSLVLWVCIVLQCSDLYPTSPRYEWMRSLGQWSEQQDMQTVCWSTFCSVCAAFCVEAMVKGFERLLGHGLVINPTPNSSPFNLIGYSFLLHVYSSPFVHEHRSFSNLPSRPDKHTCMSIAIPLVELIMFHVLSIVKPMSNHRFWPTAVSSFLSIAVFNLTNLAYLGYHVTFSDTLKQLIDPTDVKPYPIANFAPNVFETLLIFTTASTVLLNAVTQLLLLGKIDKPLVGLGMVYSGRDDGWSFHIPYEEDFGVFLLRVGTASMDATRLRGWGNEVGRISAPDVNTTPKRYGSLLLARDGVVQMIPGIDDVDGGSKHTLKGFYNEIRNVNAATDSAANNDPFRYFINYRWFTELWNFLQAVYEVVVGVLLVGRRPWHSEDTLAESREEMPKTDGNGGLVQDENAHIYRRFLAGDTMSDDEGEGDEW</sequence>
<gene>
    <name evidence="2" type="ORF">FISHEDRAFT_21652</name>
</gene>
<proteinExistence type="predicted"/>